<comment type="caution">
    <text evidence="2">The sequence shown here is derived from an EMBL/GenBank/DDBJ whole genome shotgun (WGS) entry which is preliminary data.</text>
</comment>
<dbReference type="EMBL" id="CAJOBP010030416">
    <property type="protein sequence ID" value="CAF4656199.1"/>
    <property type="molecule type" value="Genomic_DNA"/>
</dbReference>
<accession>A0A821FYC5</accession>
<keyword evidence="3" id="KW-1185">Reference proteome</keyword>
<dbReference type="AlphaFoldDB" id="A0A821FYC5"/>
<feature type="compositionally biased region" description="Polar residues" evidence="1">
    <location>
        <begin position="26"/>
        <end position="36"/>
    </location>
</feature>
<feature type="non-terminal residue" evidence="2">
    <location>
        <position position="36"/>
    </location>
</feature>
<dbReference type="Proteomes" id="UP000663873">
    <property type="component" value="Unassembled WGS sequence"/>
</dbReference>
<proteinExistence type="predicted"/>
<organism evidence="2 3">
    <name type="scientific">Rotaria socialis</name>
    <dbReference type="NCBI Taxonomy" id="392032"/>
    <lineage>
        <taxon>Eukaryota</taxon>
        <taxon>Metazoa</taxon>
        <taxon>Spiralia</taxon>
        <taxon>Gnathifera</taxon>
        <taxon>Rotifera</taxon>
        <taxon>Eurotatoria</taxon>
        <taxon>Bdelloidea</taxon>
        <taxon>Philodinida</taxon>
        <taxon>Philodinidae</taxon>
        <taxon>Rotaria</taxon>
    </lineage>
</organism>
<gene>
    <name evidence="2" type="ORF">UJA718_LOCUS33995</name>
</gene>
<protein>
    <submittedName>
        <fullName evidence="2">Uncharacterized protein</fullName>
    </submittedName>
</protein>
<evidence type="ECO:0000256" key="1">
    <source>
        <dbReference type="SAM" id="MobiDB-lite"/>
    </source>
</evidence>
<evidence type="ECO:0000313" key="3">
    <source>
        <dbReference type="Proteomes" id="UP000663873"/>
    </source>
</evidence>
<name>A0A821FYC5_9BILA</name>
<sequence>MYRYNQIDRALSGINQENHDKKETEQPSSDLYPNKK</sequence>
<evidence type="ECO:0000313" key="2">
    <source>
        <dbReference type="EMBL" id="CAF4656199.1"/>
    </source>
</evidence>
<feature type="region of interest" description="Disordered" evidence="1">
    <location>
        <begin position="1"/>
        <end position="36"/>
    </location>
</feature>
<reference evidence="2" key="1">
    <citation type="submission" date="2021-02" db="EMBL/GenBank/DDBJ databases">
        <authorList>
            <person name="Nowell W R."/>
        </authorList>
    </citation>
    <scope>NUCLEOTIDE SEQUENCE</scope>
</reference>